<sequence>MRVLVFGGFDLEKSRLYVVSNYLEVLLSLNAKVIIFPLSELAKGMIEEYINECECVLFCGGEDLHPRFYKKEPERGIRKINLLRDEIEIEAMKLSYEQNKRVLAICRGIQVMNVAFSGTLKQDIDKEGYISHFQDMDGKYGYHTVEIKGRILKEIFKREEILINSFHHQAIETVAQGFLVEATSKDGVIEAISRHDRDFFVGVQWHPELMWKQDALQFELFKEFVKG</sequence>
<dbReference type="SUPFAM" id="SSF52317">
    <property type="entry name" value="Class I glutamine amidotransferase-like"/>
    <property type="match status" value="1"/>
</dbReference>
<evidence type="ECO:0000313" key="2">
    <source>
        <dbReference type="Proteomes" id="UP000282930"/>
    </source>
</evidence>
<proteinExistence type="predicted"/>
<protein>
    <submittedName>
        <fullName evidence="1">Gamma-glutamyl-gamma-aminobutyrate hydrolase family protein</fullName>
    </submittedName>
</protein>
<dbReference type="GO" id="GO:0016811">
    <property type="term" value="F:hydrolase activity, acting on carbon-nitrogen (but not peptide) bonds, in linear amides"/>
    <property type="evidence" value="ECO:0007669"/>
    <property type="project" value="InterPro"/>
</dbReference>
<dbReference type="InterPro" id="IPR044668">
    <property type="entry name" value="PuuD-like"/>
</dbReference>
<dbReference type="Gene3D" id="3.40.50.880">
    <property type="match status" value="1"/>
</dbReference>
<keyword evidence="2" id="KW-1185">Reference proteome</keyword>
<dbReference type="PANTHER" id="PTHR43235:SF1">
    <property type="entry name" value="GLUTAMINE AMIDOTRANSFERASE PB2B2.05-RELATED"/>
    <property type="match status" value="1"/>
</dbReference>
<dbReference type="Proteomes" id="UP000282930">
    <property type="component" value="Chromosome"/>
</dbReference>
<dbReference type="RefSeq" id="WP_127352438.1">
    <property type="nucleotide sequence ID" value="NZ_CP034791.1"/>
</dbReference>
<name>A0A3T0D8F8_9FIRM</name>
<dbReference type="PANTHER" id="PTHR43235">
    <property type="entry name" value="GLUTAMINE AMIDOTRANSFERASE PB2B2.05-RELATED"/>
    <property type="match status" value="1"/>
</dbReference>
<dbReference type="PROSITE" id="PS51273">
    <property type="entry name" value="GATASE_TYPE_1"/>
    <property type="match status" value="1"/>
</dbReference>
<accession>A0A3T0D8F8</accession>
<gene>
    <name evidence="1" type="ORF">ELD05_10865</name>
</gene>
<reference evidence="1 2" key="1">
    <citation type="submission" date="2018-12" db="EMBL/GenBank/DDBJ databases">
        <title>Genome sequence from the cellulolytic species, Caldicellulosiruptor changbaiensis.</title>
        <authorList>
            <person name="Blumer-Schuette S.E."/>
            <person name="Mendoza C."/>
        </authorList>
    </citation>
    <scope>NUCLEOTIDE SEQUENCE [LARGE SCALE GENOMIC DNA]</scope>
    <source>
        <strain evidence="1 2">CBS-Z</strain>
    </source>
</reference>
<keyword evidence="1" id="KW-0378">Hydrolase</keyword>
<dbReference type="AlphaFoldDB" id="A0A3T0D8F8"/>
<dbReference type="KEGG" id="ccha:ELD05_10865"/>
<organism evidence="1 2">
    <name type="scientific">Caldicellulosiruptor changbaiensis</name>
    <dbReference type="NCBI Taxonomy" id="1222016"/>
    <lineage>
        <taxon>Bacteria</taxon>
        <taxon>Bacillati</taxon>
        <taxon>Bacillota</taxon>
        <taxon>Bacillota incertae sedis</taxon>
        <taxon>Caldicellulosiruptorales</taxon>
        <taxon>Caldicellulosiruptoraceae</taxon>
        <taxon>Caldicellulosiruptor</taxon>
    </lineage>
</organism>
<dbReference type="GO" id="GO:0005829">
    <property type="term" value="C:cytosol"/>
    <property type="evidence" value="ECO:0007669"/>
    <property type="project" value="TreeGrafter"/>
</dbReference>
<evidence type="ECO:0000313" key="1">
    <source>
        <dbReference type="EMBL" id="AZT91092.1"/>
    </source>
</evidence>
<dbReference type="EMBL" id="CP034791">
    <property type="protein sequence ID" value="AZT91092.1"/>
    <property type="molecule type" value="Genomic_DNA"/>
</dbReference>
<dbReference type="InterPro" id="IPR029062">
    <property type="entry name" value="Class_I_gatase-like"/>
</dbReference>
<dbReference type="InterPro" id="IPR011697">
    <property type="entry name" value="Peptidase_C26"/>
</dbReference>
<dbReference type="Pfam" id="PF07722">
    <property type="entry name" value="Peptidase_C26"/>
    <property type="match status" value="1"/>
</dbReference>
<dbReference type="CDD" id="cd01745">
    <property type="entry name" value="GATase1_2"/>
    <property type="match status" value="1"/>
</dbReference>